<sequence length="92" mass="10510">MGRVTRARSGRRRIEARPGPTDQPLERKVYGVVRPEREEASVEEYRQVFGEQEGERVRSGNKCPRERSGQMFKGRETDGRDINPSSSSSTNQ</sequence>
<feature type="compositionally biased region" description="Polar residues" evidence="1">
    <location>
        <begin position="83"/>
        <end position="92"/>
    </location>
</feature>
<feature type="region of interest" description="Disordered" evidence="1">
    <location>
        <begin position="1"/>
        <end position="25"/>
    </location>
</feature>
<name>A0A5B7KAF5_PORTR</name>
<comment type="caution">
    <text evidence="2">The sequence shown here is derived from an EMBL/GenBank/DDBJ whole genome shotgun (WGS) entry which is preliminary data.</text>
</comment>
<dbReference type="EMBL" id="VSRR010138023">
    <property type="protein sequence ID" value="MPD03806.1"/>
    <property type="molecule type" value="Genomic_DNA"/>
</dbReference>
<feature type="compositionally biased region" description="Basic residues" evidence="1">
    <location>
        <begin position="1"/>
        <end position="11"/>
    </location>
</feature>
<gene>
    <name evidence="2" type="ORF">E2C01_099460</name>
</gene>
<dbReference type="AlphaFoldDB" id="A0A5B7KAF5"/>
<keyword evidence="3" id="KW-1185">Reference proteome</keyword>
<organism evidence="2 3">
    <name type="scientific">Portunus trituberculatus</name>
    <name type="common">Swimming crab</name>
    <name type="synonym">Neptunus trituberculatus</name>
    <dbReference type="NCBI Taxonomy" id="210409"/>
    <lineage>
        <taxon>Eukaryota</taxon>
        <taxon>Metazoa</taxon>
        <taxon>Ecdysozoa</taxon>
        <taxon>Arthropoda</taxon>
        <taxon>Crustacea</taxon>
        <taxon>Multicrustacea</taxon>
        <taxon>Malacostraca</taxon>
        <taxon>Eumalacostraca</taxon>
        <taxon>Eucarida</taxon>
        <taxon>Decapoda</taxon>
        <taxon>Pleocyemata</taxon>
        <taxon>Brachyura</taxon>
        <taxon>Eubrachyura</taxon>
        <taxon>Portunoidea</taxon>
        <taxon>Portunidae</taxon>
        <taxon>Portuninae</taxon>
        <taxon>Portunus</taxon>
    </lineage>
</organism>
<protein>
    <submittedName>
        <fullName evidence="2">Uncharacterized protein</fullName>
    </submittedName>
</protein>
<evidence type="ECO:0000313" key="2">
    <source>
        <dbReference type="EMBL" id="MPD03806.1"/>
    </source>
</evidence>
<proteinExistence type="predicted"/>
<evidence type="ECO:0000313" key="3">
    <source>
        <dbReference type="Proteomes" id="UP000324222"/>
    </source>
</evidence>
<dbReference type="Proteomes" id="UP000324222">
    <property type="component" value="Unassembled WGS sequence"/>
</dbReference>
<evidence type="ECO:0000256" key="1">
    <source>
        <dbReference type="SAM" id="MobiDB-lite"/>
    </source>
</evidence>
<feature type="region of interest" description="Disordered" evidence="1">
    <location>
        <begin position="50"/>
        <end position="92"/>
    </location>
</feature>
<feature type="compositionally biased region" description="Basic and acidic residues" evidence="1">
    <location>
        <begin position="53"/>
        <end position="81"/>
    </location>
</feature>
<reference evidence="2 3" key="1">
    <citation type="submission" date="2019-05" db="EMBL/GenBank/DDBJ databases">
        <title>Another draft genome of Portunus trituberculatus and its Hox gene families provides insights of decapod evolution.</title>
        <authorList>
            <person name="Jeong J.-H."/>
            <person name="Song I."/>
            <person name="Kim S."/>
            <person name="Choi T."/>
            <person name="Kim D."/>
            <person name="Ryu S."/>
            <person name="Kim W."/>
        </authorList>
    </citation>
    <scope>NUCLEOTIDE SEQUENCE [LARGE SCALE GENOMIC DNA]</scope>
    <source>
        <tissue evidence="2">Muscle</tissue>
    </source>
</reference>
<accession>A0A5B7KAF5</accession>